<dbReference type="Proteomes" id="UP001234343">
    <property type="component" value="Unassembled WGS sequence"/>
</dbReference>
<keyword evidence="2" id="KW-1185">Reference proteome</keyword>
<accession>A0ABT7SVZ2</accession>
<dbReference type="EMBL" id="JAUCBP010000007">
    <property type="protein sequence ID" value="MDM7860364.1"/>
    <property type="molecule type" value="Genomic_DNA"/>
</dbReference>
<name>A0ABT7SVZ2_9ALTE</name>
<sequence length="42" mass="4706">MSANSHTRFKQAMMDLSNATKQLLQNAFPMLRDDPIGLLNVS</sequence>
<reference evidence="1 2" key="1">
    <citation type="submission" date="2023-06" db="EMBL/GenBank/DDBJ databases">
        <title>Alteromonas sp. ASW11-36 isolated from intertidal sand.</title>
        <authorList>
            <person name="Li Y."/>
        </authorList>
    </citation>
    <scope>NUCLEOTIDE SEQUENCE [LARGE SCALE GENOMIC DNA]</scope>
    <source>
        <strain evidence="1 2">ASW11-36</strain>
    </source>
</reference>
<comment type="caution">
    <text evidence="1">The sequence shown here is derived from an EMBL/GenBank/DDBJ whole genome shotgun (WGS) entry which is preliminary data.</text>
</comment>
<gene>
    <name evidence="1" type="ORF">QTP81_07130</name>
</gene>
<dbReference type="RefSeq" id="WP_289364668.1">
    <property type="nucleotide sequence ID" value="NZ_JAUCBP010000007.1"/>
</dbReference>
<evidence type="ECO:0000313" key="1">
    <source>
        <dbReference type="EMBL" id="MDM7860364.1"/>
    </source>
</evidence>
<protein>
    <submittedName>
        <fullName evidence="1">Uncharacterized protein</fullName>
    </submittedName>
</protein>
<proteinExistence type="predicted"/>
<organism evidence="1 2">
    <name type="scientific">Alteromonas arenosi</name>
    <dbReference type="NCBI Taxonomy" id="3055817"/>
    <lineage>
        <taxon>Bacteria</taxon>
        <taxon>Pseudomonadati</taxon>
        <taxon>Pseudomonadota</taxon>
        <taxon>Gammaproteobacteria</taxon>
        <taxon>Alteromonadales</taxon>
        <taxon>Alteromonadaceae</taxon>
        <taxon>Alteromonas/Salinimonas group</taxon>
        <taxon>Alteromonas</taxon>
    </lineage>
</organism>
<evidence type="ECO:0000313" key="2">
    <source>
        <dbReference type="Proteomes" id="UP001234343"/>
    </source>
</evidence>